<dbReference type="PRINTS" id="PR00313">
    <property type="entry name" value="CABNDNGRPT"/>
</dbReference>
<gene>
    <name evidence="4" type="ORF">ACFOJE_01285</name>
</gene>
<evidence type="ECO:0000256" key="1">
    <source>
        <dbReference type="ARBA" id="ARBA00004613"/>
    </source>
</evidence>
<dbReference type="Pfam" id="PF00353">
    <property type="entry name" value="HemolysinCabind"/>
    <property type="match status" value="7"/>
</dbReference>
<dbReference type="InterPro" id="IPR001343">
    <property type="entry name" value="Hemolysn_Ca-bd"/>
</dbReference>
<dbReference type="InterPro" id="IPR018511">
    <property type="entry name" value="Hemolysin-typ_Ca-bd_CS"/>
</dbReference>
<dbReference type="PROSITE" id="PS00330">
    <property type="entry name" value="HEMOLYSIN_CALCIUM"/>
    <property type="match status" value="4"/>
</dbReference>
<dbReference type="SUPFAM" id="SSF51120">
    <property type="entry name" value="beta-Roll"/>
    <property type="match status" value="4"/>
</dbReference>
<evidence type="ECO:0000313" key="4">
    <source>
        <dbReference type="EMBL" id="MFC2970848.1"/>
    </source>
</evidence>
<comment type="subcellular location">
    <subcellularLocation>
        <location evidence="1">Secreted</location>
    </subcellularLocation>
</comment>
<comment type="caution">
    <text evidence="4">The sequence shown here is derived from an EMBL/GenBank/DDBJ whole genome shotgun (WGS) entry which is preliminary data.</text>
</comment>
<dbReference type="EMBL" id="JBHRSJ010000001">
    <property type="protein sequence ID" value="MFC2970848.1"/>
    <property type="molecule type" value="Genomic_DNA"/>
</dbReference>
<dbReference type="Gene3D" id="2.150.10.10">
    <property type="entry name" value="Serralysin-like metalloprotease, C-terminal"/>
    <property type="match status" value="4"/>
</dbReference>
<dbReference type="InterPro" id="IPR011049">
    <property type="entry name" value="Serralysin-like_metalloprot_C"/>
</dbReference>
<reference evidence="5" key="1">
    <citation type="journal article" date="2019" name="Int. J. Syst. Evol. Microbiol.">
        <title>The Global Catalogue of Microorganisms (GCM) 10K type strain sequencing project: providing services to taxonomists for standard genome sequencing and annotation.</title>
        <authorList>
            <consortium name="The Broad Institute Genomics Platform"/>
            <consortium name="The Broad Institute Genome Sequencing Center for Infectious Disease"/>
            <person name="Wu L."/>
            <person name="Ma J."/>
        </authorList>
    </citation>
    <scope>NUCLEOTIDE SEQUENCE [LARGE SCALE GENOMIC DNA]</scope>
    <source>
        <strain evidence="5">KCTC 62195</strain>
    </source>
</reference>
<sequence>MSSKGSSKGNVIGNGKVNAPQGDSPIYDWLTANGGYNQVLGTTGADTLTYADPLLTSVTNDVFVGGAGDDVMDGGEGLFDTVDYSSGSAKKVTVDLVAGTAKGEGNDTLINIENVIGSKGSDSITGSASDNMLDGGNGNDKLVGNGGNDTLYGGAGNDSIVAGFGNDYIDAGVGNDNINAGDGDNDIYAGVGNDRIVAGLGNDYIDAGVGNDNIAAGDGDNEIYAGAGNDRVVSGAGEDLIHADDGNDNVTAGAGDDTVYAGAGNDRVTGDAGNDWLYGEAGKDNLIGGDGDDILDGGSDADNLSGGLGNDTYYVDTLKDRVVEKAGEGEDTVVSSFSYSLAKLANVENLTLSGDADINATGNASDNVLVGNSGDNVLDGLAGNDILVGGLGADTLIGGAGNDTFVFDNLGVGGIDTIKDFTSGSDLLQLDSTVFAPLTALGGVQAGNLVIGDSSVGAVSAADADDYLLFDANTGILSFDADGSGLGAAVEIAQVGVASLSATDFVVV</sequence>
<evidence type="ECO:0000256" key="3">
    <source>
        <dbReference type="ARBA" id="ARBA00022837"/>
    </source>
</evidence>
<evidence type="ECO:0000313" key="5">
    <source>
        <dbReference type="Proteomes" id="UP001595457"/>
    </source>
</evidence>
<keyword evidence="5" id="KW-1185">Reference proteome</keyword>
<dbReference type="PANTHER" id="PTHR38340:SF1">
    <property type="entry name" value="S-LAYER PROTEIN"/>
    <property type="match status" value="1"/>
</dbReference>
<dbReference type="PANTHER" id="PTHR38340">
    <property type="entry name" value="S-LAYER PROTEIN"/>
    <property type="match status" value="1"/>
</dbReference>
<dbReference type="RefSeq" id="WP_377812413.1">
    <property type="nucleotide sequence ID" value="NZ_JBHRSJ010000001.1"/>
</dbReference>
<keyword evidence="2" id="KW-0964">Secreted</keyword>
<name>A0ABV7AP89_9GAMM</name>
<protein>
    <submittedName>
        <fullName evidence="4">Calcium-binding protein</fullName>
    </submittedName>
</protein>
<dbReference type="InterPro" id="IPR050557">
    <property type="entry name" value="RTX_toxin/Mannuronan_C5-epim"/>
</dbReference>
<organism evidence="4 5">
    <name type="scientific">Azotobacter bryophylli</name>
    <dbReference type="NCBI Taxonomy" id="1986537"/>
    <lineage>
        <taxon>Bacteria</taxon>
        <taxon>Pseudomonadati</taxon>
        <taxon>Pseudomonadota</taxon>
        <taxon>Gammaproteobacteria</taxon>
        <taxon>Pseudomonadales</taxon>
        <taxon>Pseudomonadaceae</taxon>
        <taxon>Azotobacter</taxon>
    </lineage>
</organism>
<keyword evidence="3" id="KW-0106">Calcium</keyword>
<dbReference type="Proteomes" id="UP001595457">
    <property type="component" value="Unassembled WGS sequence"/>
</dbReference>
<proteinExistence type="predicted"/>
<accession>A0ABV7AP89</accession>
<evidence type="ECO:0000256" key="2">
    <source>
        <dbReference type="ARBA" id="ARBA00022525"/>
    </source>
</evidence>